<proteinExistence type="predicted"/>
<evidence type="ECO:0000313" key="7">
    <source>
        <dbReference type="EMBL" id="WRS38251.1"/>
    </source>
</evidence>
<sequence>MRDSMDKVRHCLICAALVSLSATASDLHHGQLVYNGTCIACHGSDGTGGLPGVPDLTGKTGLLSQDDAILLGRMADGFQTPGSSMVMPPKGGNPALTDADLKAVLKYMRHEFQQDPQTRRKTQ</sequence>
<gene>
    <name evidence="7" type="ORF">VA613_09525</name>
</gene>
<dbReference type="PROSITE" id="PS51007">
    <property type="entry name" value="CYTC"/>
    <property type="match status" value="1"/>
</dbReference>
<dbReference type="PANTHER" id="PTHR35008">
    <property type="entry name" value="BLL4482 PROTEIN-RELATED"/>
    <property type="match status" value="1"/>
</dbReference>
<evidence type="ECO:0000313" key="8">
    <source>
        <dbReference type="Proteomes" id="UP001334732"/>
    </source>
</evidence>
<dbReference type="PANTHER" id="PTHR35008:SF4">
    <property type="entry name" value="BLL4482 PROTEIN"/>
    <property type="match status" value="1"/>
</dbReference>
<dbReference type="Proteomes" id="UP001334732">
    <property type="component" value="Chromosome"/>
</dbReference>
<evidence type="ECO:0000256" key="5">
    <source>
        <dbReference type="SAM" id="SignalP"/>
    </source>
</evidence>
<accession>A0ABZ1CFU8</accession>
<dbReference type="SUPFAM" id="SSF46626">
    <property type="entry name" value="Cytochrome c"/>
    <property type="match status" value="1"/>
</dbReference>
<keyword evidence="3 4" id="KW-0408">Iron</keyword>
<keyword evidence="1 4" id="KW-0349">Heme</keyword>
<name>A0ABZ1CFU8_9PROT</name>
<evidence type="ECO:0000259" key="6">
    <source>
        <dbReference type="PROSITE" id="PS51007"/>
    </source>
</evidence>
<dbReference type="Gene3D" id="1.10.760.10">
    <property type="entry name" value="Cytochrome c-like domain"/>
    <property type="match status" value="1"/>
</dbReference>
<dbReference type="RefSeq" id="WP_324778811.1">
    <property type="nucleotide sequence ID" value="NZ_CP141769.1"/>
</dbReference>
<keyword evidence="2 4" id="KW-0479">Metal-binding</keyword>
<dbReference type="InterPro" id="IPR009056">
    <property type="entry name" value="Cyt_c-like_dom"/>
</dbReference>
<evidence type="ECO:0000256" key="2">
    <source>
        <dbReference type="ARBA" id="ARBA00022723"/>
    </source>
</evidence>
<feature type="signal peptide" evidence="5">
    <location>
        <begin position="1"/>
        <end position="24"/>
    </location>
</feature>
<keyword evidence="5" id="KW-0732">Signal</keyword>
<keyword evidence="8" id="KW-1185">Reference proteome</keyword>
<reference evidence="7 8" key="1">
    <citation type="submission" date="2023-12" db="EMBL/GenBank/DDBJ databases">
        <title>Thiobacillus sedimentum sp. nov., a chemolithoautotrophic sulfur-oxidizing bacterium isolated from freshwater sediment.</title>
        <authorList>
            <person name="Luo J."/>
            <person name="Dai C."/>
        </authorList>
    </citation>
    <scope>NUCLEOTIDE SEQUENCE [LARGE SCALE GENOMIC DNA]</scope>
    <source>
        <strain evidence="7 8">SCUT-2</strain>
    </source>
</reference>
<dbReference type="EMBL" id="CP141769">
    <property type="protein sequence ID" value="WRS38251.1"/>
    <property type="molecule type" value="Genomic_DNA"/>
</dbReference>
<organism evidence="7 8">
    <name type="scientific">Thiobacillus sedimenti</name>
    <dbReference type="NCBI Taxonomy" id="3110231"/>
    <lineage>
        <taxon>Bacteria</taxon>
        <taxon>Pseudomonadati</taxon>
        <taxon>Pseudomonadota</taxon>
        <taxon>Betaproteobacteria</taxon>
        <taxon>Nitrosomonadales</taxon>
        <taxon>Thiobacillaceae</taxon>
        <taxon>Thiobacillus</taxon>
    </lineage>
</organism>
<evidence type="ECO:0000256" key="4">
    <source>
        <dbReference type="PROSITE-ProRule" id="PRU00433"/>
    </source>
</evidence>
<dbReference type="InterPro" id="IPR051459">
    <property type="entry name" value="Cytochrome_c-type_DH"/>
</dbReference>
<protein>
    <submittedName>
        <fullName evidence="7">Cytochrome c</fullName>
    </submittedName>
</protein>
<dbReference type="InterPro" id="IPR036909">
    <property type="entry name" value="Cyt_c-like_dom_sf"/>
</dbReference>
<dbReference type="Pfam" id="PF00034">
    <property type="entry name" value="Cytochrom_C"/>
    <property type="match status" value="1"/>
</dbReference>
<feature type="chain" id="PRO_5046095441" evidence="5">
    <location>
        <begin position="25"/>
        <end position="123"/>
    </location>
</feature>
<evidence type="ECO:0000256" key="1">
    <source>
        <dbReference type="ARBA" id="ARBA00022617"/>
    </source>
</evidence>
<evidence type="ECO:0000256" key="3">
    <source>
        <dbReference type="ARBA" id="ARBA00023004"/>
    </source>
</evidence>
<feature type="domain" description="Cytochrome c" evidence="6">
    <location>
        <begin position="25"/>
        <end position="112"/>
    </location>
</feature>